<proteinExistence type="predicted"/>
<dbReference type="OrthoDB" id="9792989at2"/>
<dbReference type="SUPFAM" id="SSF53335">
    <property type="entry name" value="S-adenosyl-L-methionine-dependent methyltransferases"/>
    <property type="match status" value="1"/>
</dbReference>
<keyword evidence="1" id="KW-0808">Transferase</keyword>
<evidence type="ECO:0000313" key="1">
    <source>
        <dbReference type="EMBL" id="TVX92011.1"/>
    </source>
</evidence>
<dbReference type="GO" id="GO:0032259">
    <property type="term" value="P:methylation"/>
    <property type="evidence" value="ECO:0007669"/>
    <property type="project" value="UniProtKB-KW"/>
</dbReference>
<comment type="caution">
    <text evidence="1">The sequence shown here is derived from an EMBL/GenBank/DDBJ whole genome shotgun (WGS) entry which is preliminary data.</text>
</comment>
<gene>
    <name evidence="1" type="ORF">FPZ44_02430</name>
</gene>
<sequence length="196" mass="20836">MGFLSVLSFAQQVVKERVQLGDRVVDATMGTGVDTLFLARLVGERGHVAAFDIQAQALELTRKRLHSGLGLDAAAHVDLRLASHADLVGALPPEWRGQTAAVMFNLGFLPTAEADKAVMTEPSTTLAALEGALALLRPGGVLSVVLYPGHDGGDREADAVQAWAAGLPQIVGQALIYRMLQRPHAPYVIAIEKRLS</sequence>
<dbReference type="Gene3D" id="3.40.50.150">
    <property type="entry name" value="Vaccinia Virus protein VP39"/>
    <property type="match status" value="1"/>
</dbReference>
<dbReference type="GO" id="GO:0008168">
    <property type="term" value="F:methyltransferase activity"/>
    <property type="evidence" value="ECO:0007669"/>
    <property type="project" value="UniProtKB-KW"/>
</dbReference>
<dbReference type="AlphaFoldDB" id="A0A559IWP7"/>
<organism evidence="1 2">
    <name type="scientific">Paenibacillus agilis</name>
    <dbReference type="NCBI Taxonomy" id="3020863"/>
    <lineage>
        <taxon>Bacteria</taxon>
        <taxon>Bacillati</taxon>
        <taxon>Bacillota</taxon>
        <taxon>Bacilli</taxon>
        <taxon>Bacillales</taxon>
        <taxon>Paenibacillaceae</taxon>
        <taxon>Paenibacillus</taxon>
    </lineage>
</organism>
<dbReference type="RefSeq" id="WP_144987062.1">
    <property type="nucleotide sequence ID" value="NZ_VNJK01000001.1"/>
</dbReference>
<dbReference type="EMBL" id="VNJK01000001">
    <property type="protein sequence ID" value="TVX92011.1"/>
    <property type="molecule type" value="Genomic_DNA"/>
</dbReference>
<keyword evidence="1" id="KW-0489">Methyltransferase</keyword>
<evidence type="ECO:0000313" key="2">
    <source>
        <dbReference type="Proteomes" id="UP000318102"/>
    </source>
</evidence>
<name>A0A559IWP7_9BACL</name>
<protein>
    <submittedName>
        <fullName evidence="1">Methyltransferase domain-containing protein</fullName>
    </submittedName>
</protein>
<dbReference type="Proteomes" id="UP000318102">
    <property type="component" value="Unassembled WGS sequence"/>
</dbReference>
<dbReference type="PANTHER" id="PTHR35276">
    <property type="entry name" value="S-ADENOSYL-L-METHIONINE-DEPENDENT METHYLTRANSFERASES SUPERFAMILY PROTEIN"/>
    <property type="match status" value="1"/>
</dbReference>
<keyword evidence="2" id="KW-1185">Reference proteome</keyword>
<dbReference type="InterPro" id="IPR029063">
    <property type="entry name" value="SAM-dependent_MTases_sf"/>
</dbReference>
<reference evidence="1 2" key="1">
    <citation type="submission" date="2019-07" db="EMBL/GenBank/DDBJ databases">
        <authorList>
            <person name="Kim J."/>
        </authorList>
    </citation>
    <scope>NUCLEOTIDE SEQUENCE [LARGE SCALE GENOMIC DNA]</scope>
    <source>
        <strain evidence="1 2">N4</strain>
    </source>
</reference>
<dbReference type="InterPro" id="IPR010719">
    <property type="entry name" value="MnmM_MeTrfase"/>
</dbReference>
<dbReference type="PANTHER" id="PTHR35276:SF1">
    <property type="entry name" value="TRNA (MNM(5)S(2)U34)-METHYLTRANSFERASE, CHLOROPLASTIC"/>
    <property type="match status" value="1"/>
</dbReference>
<dbReference type="Pfam" id="PF06962">
    <property type="entry name" value="rRNA_methylase"/>
    <property type="match status" value="1"/>
</dbReference>
<accession>A0A559IWP7</accession>